<keyword evidence="3" id="KW-0227">DNA damage</keyword>
<dbReference type="Gene3D" id="1.10.150.670">
    <property type="entry name" value="Crossover junction endonuclease EME1, DNA-binding domain"/>
    <property type="match status" value="1"/>
</dbReference>
<dbReference type="GO" id="GO:0000712">
    <property type="term" value="P:resolution of meiotic recombination intermediates"/>
    <property type="evidence" value="ECO:0007669"/>
    <property type="project" value="TreeGrafter"/>
</dbReference>
<keyword evidence="4" id="KW-0233">DNA recombination</keyword>
<dbReference type="GO" id="GO:0008821">
    <property type="term" value="F:crossover junction DNA endonuclease activity"/>
    <property type="evidence" value="ECO:0007669"/>
    <property type="project" value="TreeGrafter"/>
</dbReference>
<evidence type="ECO:0000256" key="4">
    <source>
        <dbReference type="ARBA" id="ARBA00023172"/>
    </source>
</evidence>
<dbReference type="GO" id="GO:0048476">
    <property type="term" value="C:Holliday junction resolvase complex"/>
    <property type="evidence" value="ECO:0007669"/>
    <property type="project" value="InterPro"/>
</dbReference>
<protein>
    <recommendedName>
        <fullName evidence="8">ERCC4 domain-containing protein</fullName>
    </recommendedName>
</protein>
<dbReference type="InterPro" id="IPR043086">
    <property type="entry name" value="EME1_nucdom_sub1"/>
</dbReference>
<dbReference type="PANTHER" id="PTHR21077:SF6">
    <property type="entry name" value="CROSSOVER JUNCTION ENDONUCLEASE EME2-RELATED"/>
    <property type="match status" value="1"/>
</dbReference>
<dbReference type="InterPro" id="IPR033310">
    <property type="entry name" value="Mms4/EME1/EME2"/>
</dbReference>
<feature type="domain" description="ERCC4" evidence="8">
    <location>
        <begin position="70"/>
        <end position="329"/>
    </location>
</feature>
<evidence type="ECO:0000256" key="6">
    <source>
        <dbReference type="ARBA" id="ARBA00023242"/>
    </source>
</evidence>
<reference evidence="9" key="1">
    <citation type="journal article" date="2022" name="bioRxiv">
        <title>Sequencing and chromosome-scale assembly of the giantPleurodeles waltlgenome.</title>
        <authorList>
            <person name="Brown T."/>
            <person name="Elewa A."/>
            <person name="Iarovenko S."/>
            <person name="Subramanian E."/>
            <person name="Araus A.J."/>
            <person name="Petzold A."/>
            <person name="Susuki M."/>
            <person name="Suzuki K.-i.T."/>
            <person name="Hayashi T."/>
            <person name="Toyoda A."/>
            <person name="Oliveira C."/>
            <person name="Osipova E."/>
            <person name="Leigh N.D."/>
            <person name="Simon A."/>
            <person name="Yun M.H."/>
        </authorList>
    </citation>
    <scope>NUCLEOTIDE SEQUENCE</scope>
    <source>
        <strain evidence="9">20211129_DDA</strain>
        <tissue evidence="9">Liver</tissue>
    </source>
</reference>
<dbReference type="InterPro" id="IPR043087">
    <property type="entry name" value="Eme1_nucdom_sub2"/>
</dbReference>
<dbReference type="EMBL" id="JANPWB010000014">
    <property type="protein sequence ID" value="KAJ1097915.1"/>
    <property type="molecule type" value="Genomic_DNA"/>
</dbReference>
<feature type="compositionally biased region" description="Polar residues" evidence="7">
    <location>
        <begin position="513"/>
        <end position="522"/>
    </location>
</feature>
<feature type="region of interest" description="Disordered" evidence="7">
    <location>
        <begin position="447"/>
        <end position="476"/>
    </location>
</feature>
<dbReference type="GO" id="GO:0005634">
    <property type="term" value="C:nucleus"/>
    <property type="evidence" value="ECO:0007669"/>
    <property type="project" value="UniProtKB-SubCell"/>
</dbReference>
<feature type="region of interest" description="Disordered" evidence="7">
    <location>
        <begin position="193"/>
        <end position="216"/>
    </location>
</feature>
<comment type="similarity">
    <text evidence="2">Belongs to the EME1/MMS4 family.</text>
</comment>
<name>A0AAV7M522_PLEWA</name>
<dbReference type="Gene3D" id="4.10.800.30">
    <property type="entry name" value="ERCC4, Mus81-Eme1 complex, nuclease domain, subdomain 2"/>
    <property type="match status" value="1"/>
</dbReference>
<evidence type="ECO:0000313" key="9">
    <source>
        <dbReference type="EMBL" id="KAJ1097915.1"/>
    </source>
</evidence>
<evidence type="ECO:0000256" key="2">
    <source>
        <dbReference type="ARBA" id="ARBA00005313"/>
    </source>
</evidence>
<feature type="compositionally biased region" description="Basic and acidic residues" evidence="7">
    <location>
        <begin position="200"/>
        <end position="216"/>
    </location>
</feature>
<dbReference type="GO" id="GO:0031297">
    <property type="term" value="P:replication fork processing"/>
    <property type="evidence" value="ECO:0007669"/>
    <property type="project" value="TreeGrafter"/>
</dbReference>
<comment type="subcellular location">
    <subcellularLocation>
        <location evidence="1">Nucleus</location>
    </subcellularLocation>
</comment>
<dbReference type="GO" id="GO:0031573">
    <property type="term" value="P:mitotic intra-S DNA damage checkpoint signaling"/>
    <property type="evidence" value="ECO:0007669"/>
    <property type="project" value="TreeGrafter"/>
</dbReference>
<dbReference type="InterPro" id="IPR042530">
    <property type="entry name" value="EME1/EME2_C"/>
</dbReference>
<feature type="compositionally biased region" description="Basic and acidic residues" evidence="7">
    <location>
        <begin position="351"/>
        <end position="413"/>
    </location>
</feature>
<sequence>MVQTEARKQGRETKRLEIKQAKELVRLERENKRLEKGRQKEHEQQERQSRKDMSDAIKFLRPDQCMKHMSICVDTGILEDGGSDVLLETLSSLDCRYFIEPQPVTCSITWRREMPQGWSGLSGLEVKDGEEEEMLVLVEPENFLKSVYSLRKGSKEASAVTQSFAFDVADRHQEKKICLIVIGLEPYRSYIRQSQQTGDRTSKGDSRTQRSPEHSVTRRQIQEALVVLQLWSHTDVLFLDTWLEFAQHVGAVTKAIAQRPFKKRFENQAFSFCTTEGRWTSGVRVEKDGKGLRQAWKRQIQQFNRVSPSMAATVTAAYPSPNLLLQAYEGCSTEKEKLNLLTGLTVKKEKYSGRKGTQDLESQVKESRGADNRAMEDHRSPVKLEGQGKHSLQEGNSQEKVEIPEPNSLKKEVSQSSESLGKQESQAADSLGQKSEVLLRLALGDSEAPGTLNKKKSQDTYTPKKQGSQSSDTVKKEESLCAKITQKLKKQDASSLMRENSQCPEHLVKDDLSSQNPRTESFPSADCKSADCRGLDPFSTSENIGRARRLGPDLSRRVYIFMCATNPDLVLDIGS</sequence>
<feature type="compositionally biased region" description="Polar residues" evidence="7">
    <location>
        <begin position="459"/>
        <end position="472"/>
    </location>
</feature>
<feature type="compositionally biased region" description="Polar residues" evidence="7">
    <location>
        <begin position="414"/>
        <end position="428"/>
    </location>
</feature>
<evidence type="ECO:0000256" key="3">
    <source>
        <dbReference type="ARBA" id="ARBA00022763"/>
    </source>
</evidence>
<dbReference type="PANTHER" id="PTHR21077">
    <property type="entry name" value="EME1 PROTEIN"/>
    <property type="match status" value="1"/>
</dbReference>
<gene>
    <name evidence="9" type="ORF">NDU88_003031</name>
</gene>
<dbReference type="SMART" id="SM00891">
    <property type="entry name" value="ERCC4"/>
    <property type="match status" value="1"/>
</dbReference>
<feature type="region of interest" description="Disordered" evidence="7">
    <location>
        <begin position="29"/>
        <end position="54"/>
    </location>
</feature>
<proteinExistence type="inferred from homology"/>
<evidence type="ECO:0000256" key="7">
    <source>
        <dbReference type="SAM" id="MobiDB-lite"/>
    </source>
</evidence>
<evidence type="ECO:0000256" key="1">
    <source>
        <dbReference type="ARBA" id="ARBA00004123"/>
    </source>
</evidence>
<keyword evidence="10" id="KW-1185">Reference proteome</keyword>
<dbReference type="InterPro" id="IPR006166">
    <property type="entry name" value="ERCC4_domain"/>
</dbReference>
<accession>A0AAV7M522</accession>
<keyword evidence="5" id="KW-0234">DNA repair</keyword>
<keyword evidence="6" id="KW-0539">Nucleus</keyword>
<feature type="region of interest" description="Disordered" evidence="7">
    <location>
        <begin position="491"/>
        <end position="528"/>
    </location>
</feature>
<evidence type="ECO:0000313" key="10">
    <source>
        <dbReference type="Proteomes" id="UP001066276"/>
    </source>
</evidence>
<dbReference type="GO" id="GO:0006302">
    <property type="term" value="P:double-strand break repair"/>
    <property type="evidence" value="ECO:0007669"/>
    <property type="project" value="TreeGrafter"/>
</dbReference>
<evidence type="ECO:0000259" key="8">
    <source>
        <dbReference type="SMART" id="SM00891"/>
    </source>
</evidence>
<feature type="region of interest" description="Disordered" evidence="7">
    <location>
        <begin position="351"/>
        <end position="432"/>
    </location>
</feature>
<dbReference type="GO" id="GO:0003677">
    <property type="term" value="F:DNA binding"/>
    <property type="evidence" value="ECO:0007669"/>
    <property type="project" value="InterPro"/>
</dbReference>
<feature type="compositionally biased region" description="Polar residues" evidence="7">
    <location>
        <begin position="493"/>
        <end position="503"/>
    </location>
</feature>
<organism evidence="9 10">
    <name type="scientific">Pleurodeles waltl</name>
    <name type="common">Iberian ribbed newt</name>
    <dbReference type="NCBI Taxonomy" id="8319"/>
    <lineage>
        <taxon>Eukaryota</taxon>
        <taxon>Metazoa</taxon>
        <taxon>Chordata</taxon>
        <taxon>Craniata</taxon>
        <taxon>Vertebrata</taxon>
        <taxon>Euteleostomi</taxon>
        <taxon>Amphibia</taxon>
        <taxon>Batrachia</taxon>
        <taxon>Caudata</taxon>
        <taxon>Salamandroidea</taxon>
        <taxon>Salamandridae</taxon>
        <taxon>Pleurodelinae</taxon>
        <taxon>Pleurodeles</taxon>
    </lineage>
</organism>
<dbReference type="Pfam" id="PF02732">
    <property type="entry name" value="ERCC4"/>
    <property type="match status" value="1"/>
</dbReference>
<dbReference type="Proteomes" id="UP001066276">
    <property type="component" value="Chromosome 10"/>
</dbReference>
<comment type="caution">
    <text evidence="9">The sequence shown here is derived from an EMBL/GenBank/DDBJ whole genome shotgun (WGS) entry which is preliminary data.</text>
</comment>
<dbReference type="Pfam" id="PF21292">
    <property type="entry name" value="EME1-MUS81_C"/>
    <property type="match status" value="1"/>
</dbReference>
<evidence type="ECO:0000256" key="5">
    <source>
        <dbReference type="ARBA" id="ARBA00023204"/>
    </source>
</evidence>
<dbReference type="AlphaFoldDB" id="A0AAV7M522"/>
<dbReference type="Gene3D" id="3.40.1620.30">
    <property type="entry name" value="ERCC4, Mus81-Eme1 complex, nuclease domain, subdomain 1"/>
    <property type="match status" value="1"/>
</dbReference>